<gene>
    <name evidence="2" type="ORF">BWQ96_01820</name>
</gene>
<evidence type="ECO:0000313" key="3">
    <source>
        <dbReference type="Proteomes" id="UP000247409"/>
    </source>
</evidence>
<feature type="active site" description="Nucleophile" evidence="1">
    <location>
        <position position="13"/>
    </location>
</feature>
<dbReference type="PANTHER" id="PTHR16504:SF4">
    <property type="entry name" value="5'(3')-DEOXYRIBONUCLEOTIDASE"/>
    <property type="match status" value="1"/>
</dbReference>
<dbReference type="STRING" id="448386.A0A2V3J4R1"/>
<proteinExistence type="predicted"/>
<evidence type="ECO:0000256" key="1">
    <source>
        <dbReference type="PIRSR" id="PIRSR610708-1"/>
    </source>
</evidence>
<organism evidence="2 3">
    <name type="scientific">Gracilariopsis chorda</name>
    <dbReference type="NCBI Taxonomy" id="448386"/>
    <lineage>
        <taxon>Eukaryota</taxon>
        <taxon>Rhodophyta</taxon>
        <taxon>Florideophyceae</taxon>
        <taxon>Rhodymeniophycidae</taxon>
        <taxon>Gracilariales</taxon>
        <taxon>Gracilariaceae</taxon>
        <taxon>Gracilariopsis</taxon>
    </lineage>
</organism>
<comment type="caution">
    <text evidence="2">The sequence shown here is derived from an EMBL/GenBank/DDBJ whole genome shotgun (WGS) entry which is preliminary data.</text>
</comment>
<keyword evidence="3" id="KW-1185">Reference proteome</keyword>
<dbReference type="SFLD" id="SFLDG01145">
    <property type="entry name" value="C1.2.1"/>
    <property type="match status" value="1"/>
</dbReference>
<dbReference type="AlphaFoldDB" id="A0A2V3J4R1"/>
<name>A0A2V3J4R1_9FLOR</name>
<reference evidence="2 3" key="1">
    <citation type="journal article" date="2018" name="Mol. Biol. Evol.">
        <title>Analysis of the draft genome of the red seaweed Gracilariopsis chorda provides insights into genome size evolution in Rhodophyta.</title>
        <authorList>
            <person name="Lee J."/>
            <person name="Yang E.C."/>
            <person name="Graf L."/>
            <person name="Yang J.H."/>
            <person name="Qiu H."/>
            <person name="Zel Zion U."/>
            <person name="Chan C.X."/>
            <person name="Stephens T.G."/>
            <person name="Weber A.P.M."/>
            <person name="Boo G.H."/>
            <person name="Boo S.M."/>
            <person name="Kim K.M."/>
            <person name="Shin Y."/>
            <person name="Jung M."/>
            <person name="Lee S.J."/>
            <person name="Yim H.S."/>
            <person name="Lee J.H."/>
            <person name="Bhattacharya D."/>
            <person name="Yoon H.S."/>
        </authorList>
    </citation>
    <scope>NUCLEOTIDE SEQUENCE [LARGE SCALE GENOMIC DNA]</scope>
    <source>
        <strain evidence="2 3">SKKU-2015</strain>
        <tissue evidence="2">Whole body</tissue>
    </source>
</reference>
<dbReference type="SFLD" id="SFLDG01126">
    <property type="entry name" value="C1.2:_Nucleotidase_Like"/>
    <property type="match status" value="1"/>
</dbReference>
<dbReference type="PANTHER" id="PTHR16504">
    <property type="entry name" value="5'(3')-DEOXYRIBONUCLEOTIDASE"/>
    <property type="match status" value="1"/>
</dbReference>
<feature type="active site" description="Proton donor" evidence="1">
    <location>
        <position position="15"/>
    </location>
</feature>
<dbReference type="InterPro" id="IPR036412">
    <property type="entry name" value="HAD-like_sf"/>
</dbReference>
<evidence type="ECO:0000313" key="2">
    <source>
        <dbReference type="EMBL" id="PXF48360.1"/>
    </source>
</evidence>
<accession>A0A2V3J4R1</accession>
<dbReference type="GO" id="GO:0009223">
    <property type="term" value="P:pyrimidine deoxyribonucleotide catabolic process"/>
    <property type="evidence" value="ECO:0007669"/>
    <property type="project" value="TreeGrafter"/>
</dbReference>
<dbReference type="Gene3D" id="1.10.40.40">
    <property type="entry name" value="Deoxyribonucleotidase, domain 2"/>
    <property type="match status" value="1"/>
</dbReference>
<sequence>MATPSMQNVVLVDMDNTLVDWDKEFAKRWAEHRPDDAADIIKDRQHFELEQNFNKELMPIAIEIMSQPGFYAALEPQPGAIGAVREMSDAGLHVLFCTAPMPFQYETCVAEKYAWVRQWLGEEFLPRLMITRDKTVVKGRVLIDDKPAVKGRCDEPEWEHIVFEQPYNLGVKGRPRMKNWAEWRAVLSEYFELKA</sequence>
<dbReference type="SUPFAM" id="SSF56784">
    <property type="entry name" value="HAD-like"/>
    <property type="match status" value="1"/>
</dbReference>
<dbReference type="Pfam" id="PF06941">
    <property type="entry name" value="NT5C"/>
    <property type="match status" value="1"/>
</dbReference>
<dbReference type="InterPro" id="IPR023214">
    <property type="entry name" value="HAD_sf"/>
</dbReference>
<protein>
    <submittedName>
        <fullName evidence="2">Putative 5'(3')-deoxyribonucleotidase</fullName>
    </submittedName>
</protein>
<dbReference type="OrthoDB" id="10248475at2759"/>
<dbReference type="GO" id="GO:0008253">
    <property type="term" value="F:5'-nucleotidase activity"/>
    <property type="evidence" value="ECO:0007669"/>
    <property type="project" value="InterPro"/>
</dbReference>
<dbReference type="Proteomes" id="UP000247409">
    <property type="component" value="Unassembled WGS sequence"/>
</dbReference>
<dbReference type="InterPro" id="IPR010708">
    <property type="entry name" value="5'(3')-deoxyribonucleotidase"/>
</dbReference>
<dbReference type="SFLD" id="SFLDS00003">
    <property type="entry name" value="Haloacid_Dehalogenase"/>
    <property type="match status" value="1"/>
</dbReference>
<dbReference type="EMBL" id="NBIV01000014">
    <property type="protein sequence ID" value="PXF48360.1"/>
    <property type="molecule type" value="Genomic_DNA"/>
</dbReference>
<dbReference type="Gene3D" id="3.40.50.1000">
    <property type="entry name" value="HAD superfamily/HAD-like"/>
    <property type="match status" value="1"/>
</dbReference>